<dbReference type="CDD" id="cd05398">
    <property type="entry name" value="NT_ClassII-CCAase"/>
    <property type="match status" value="1"/>
</dbReference>
<dbReference type="PATRIC" id="fig|1619031.3.peg.50"/>
<dbReference type="PANTHER" id="PTHR46173">
    <property type="entry name" value="CCA TRNA NUCLEOTIDYLTRANSFERASE 1, MITOCHONDRIAL"/>
    <property type="match status" value="1"/>
</dbReference>
<keyword evidence="4" id="KW-0548">Nucleotidyltransferase</keyword>
<dbReference type="Gene3D" id="1.10.246.80">
    <property type="match status" value="1"/>
</dbReference>
<comment type="cofactor">
    <cofactor evidence="1">
        <name>Mg(2+)</name>
        <dbReference type="ChEBI" id="CHEBI:18420"/>
    </cofactor>
</comment>
<keyword evidence="5" id="KW-0479">Metal-binding</keyword>
<dbReference type="Pfam" id="PF13735">
    <property type="entry name" value="tRNA_NucTran2_2"/>
    <property type="match status" value="1"/>
</dbReference>
<dbReference type="InterPro" id="IPR006675">
    <property type="entry name" value="HDIG_dom"/>
</dbReference>
<evidence type="ECO:0000259" key="10">
    <source>
        <dbReference type="PROSITE" id="PS51831"/>
    </source>
</evidence>
<evidence type="ECO:0000256" key="2">
    <source>
        <dbReference type="ARBA" id="ARBA00022679"/>
    </source>
</evidence>
<dbReference type="Pfam" id="PF01743">
    <property type="entry name" value="PolyA_pol"/>
    <property type="match status" value="1"/>
</dbReference>
<evidence type="ECO:0000256" key="8">
    <source>
        <dbReference type="ARBA" id="ARBA00022884"/>
    </source>
</evidence>
<keyword evidence="3" id="KW-0819">tRNA processing</keyword>
<evidence type="ECO:0000313" key="11">
    <source>
        <dbReference type="EMBL" id="KKR23937.1"/>
    </source>
</evidence>
<dbReference type="NCBIfam" id="TIGR00277">
    <property type="entry name" value="HDIG"/>
    <property type="match status" value="1"/>
</dbReference>
<evidence type="ECO:0000313" key="12">
    <source>
        <dbReference type="Proteomes" id="UP000034764"/>
    </source>
</evidence>
<keyword evidence="7" id="KW-0460">Magnesium</keyword>
<evidence type="ECO:0000256" key="3">
    <source>
        <dbReference type="ARBA" id="ARBA00022694"/>
    </source>
</evidence>
<dbReference type="Gene3D" id="1.10.3090.10">
    <property type="entry name" value="cca-adding enzyme, domain 2"/>
    <property type="match status" value="1"/>
</dbReference>
<name>A0A0G0SE37_9BACT</name>
<evidence type="ECO:0000256" key="5">
    <source>
        <dbReference type="ARBA" id="ARBA00022723"/>
    </source>
</evidence>
<dbReference type="InterPro" id="IPR006674">
    <property type="entry name" value="HD_domain"/>
</dbReference>
<feature type="domain" description="HD" evidence="10">
    <location>
        <begin position="247"/>
        <end position="367"/>
    </location>
</feature>
<dbReference type="InterPro" id="IPR003607">
    <property type="entry name" value="HD/PDEase_dom"/>
</dbReference>
<dbReference type="InterPro" id="IPR032828">
    <property type="entry name" value="PolyA_RNA-bd"/>
</dbReference>
<dbReference type="Gene3D" id="3.30.460.10">
    <property type="entry name" value="Beta Polymerase, domain 2"/>
    <property type="match status" value="1"/>
</dbReference>
<gene>
    <name evidence="11" type="ORF">UT53_C0003G0002</name>
</gene>
<dbReference type="PROSITE" id="PS51831">
    <property type="entry name" value="HD"/>
    <property type="match status" value="1"/>
</dbReference>
<evidence type="ECO:0000256" key="1">
    <source>
        <dbReference type="ARBA" id="ARBA00001946"/>
    </source>
</evidence>
<evidence type="ECO:0000256" key="7">
    <source>
        <dbReference type="ARBA" id="ARBA00022842"/>
    </source>
</evidence>
<dbReference type="GO" id="GO:0016779">
    <property type="term" value="F:nucleotidyltransferase activity"/>
    <property type="evidence" value="ECO:0007669"/>
    <property type="project" value="UniProtKB-KW"/>
</dbReference>
<dbReference type="InterPro" id="IPR002646">
    <property type="entry name" value="PolA_pol_head_dom"/>
</dbReference>
<keyword evidence="8 9" id="KW-0694">RNA-binding</keyword>
<dbReference type="SUPFAM" id="SSF81301">
    <property type="entry name" value="Nucleotidyltransferase"/>
    <property type="match status" value="1"/>
</dbReference>
<dbReference type="GO" id="GO:0008033">
    <property type="term" value="P:tRNA processing"/>
    <property type="evidence" value="ECO:0007669"/>
    <property type="project" value="UniProtKB-KW"/>
</dbReference>
<organism evidence="11 12">
    <name type="scientific">Candidatus Yanofskybacteria bacterium GW2011_GWD2_39_48</name>
    <dbReference type="NCBI Taxonomy" id="1619031"/>
    <lineage>
        <taxon>Bacteria</taxon>
        <taxon>Candidatus Yanofskyibacteriota</taxon>
    </lineage>
</organism>
<evidence type="ECO:0000256" key="9">
    <source>
        <dbReference type="RuleBase" id="RU003953"/>
    </source>
</evidence>
<sequence>MKLPVEITTLIRSLNDEDFEAYAVGGCVRDLILGKKPKDWDITTNAKPEQIQKIFPENFYENTFGTVTVKTESEDETLKQIQITPYRIEGKYTDKRHPGEIEFVTNLIDDLSRRDFTINSLAIDKDGTIKDLYNGQKDIRDKIIRTVGKPEDRFGEDALRILRAVRFATILGFKIDTETATAIRNNAGWLTAISKERIRDEFIKIINSDNAYAGVLLLEELGLLVHIAPELREGINVGQNLHHIYTVWEHNLLALKYCADKRYSTEVRLAALFHDIGKPQTKNGDGHYSTFYGHDIVGAKITAKLMERLKFPKETIEKVTRLVRYHLFYYNVGEVTESSVRRLLVNIGLENVEDLIKVREADRIGSGVPKAMPYKLRHLKYIIDKVSHDPISAKMLKINGNDLMDELGIAPGPKVGLILSTLLAEVLDKPENNQKEFLINRIKELDEKSPEELRESLKKIEKAIELEEQERMKKYYV</sequence>
<comment type="similarity">
    <text evidence="9">Belongs to the tRNA nucleotidyltransferase/poly(A) polymerase family.</text>
</comment>
<dbReference type="AlphaFoldDB" id="A0A0G0SE37"/>
<dbReference type="InterPro" id="IPR050264">
    <property type="entry name" value="Bact_CCA-adding_enz_type3_sf"/>
</dbReference>
<evidence type="ECO:0000256" key="6">
    <source>
        <dbReference type="ARBA" id="ARBA00022741"/>
    </source>
</evidence>
<reference evidence="11 12" key="1">
    <citation type="journal article" date="2015" name="Nature">
        <title>rRNA introns, odd ribosomes, and small enigmatic genomes across a large radiation of phyla.</title>
        <authorList>
            <person name="Brown C.T."/>
            <person name="Hug L.A."/>
            <person name="Thomas B.C."/>
            <person name="Sharon I."/>
            <person name="Castelle C.J."/>
            <person name="Singh A."/>
            <person name="Wilkins M.J."/>
            <person name="Williams K.H."/>
            <person name="Banfield J.F."/>
        </authorList>
    </citation>
    <scope>NUCLEOTIDE SEQUENCE [LARGE SCALE GENOMIC DNA]</scope>
</reference>
<dbReference type="SUPFAM" id="SSF81891">
    <property type="entry name" value="Poly A polymerase C-terminal region-like"/>
    <property type="match status" value="1"/>
</dbReference>
<dbReference type="GO" id="GO:0000049">
    <property type="term" value="F:tRNA binding"/>
    <property type="evidence" value="ECO:0007669"/>
    <property type="project" value="TreeGrafter"/>
</dbReference>
<evidence type="ECO:0000256" key="4">
    <source>
        <dbReference type="ARBA" id="ARBA00022695"/>
    </source>
</evidence>
<protein>
    <submittedName>
        <fullName evidence="11">PolyA polymerase</fullName>
    </submittedName>
</protein>
<dbReference type="PANTHER" id="PTHR46173:SF1">
    <property type="entry name" value="CCA TRNA NUCLEOTIDYLTRANSFERASE 1, MITOCHONDRIAL"/>
    <property type="match status" value="1"/>
</dbReference>
<dbReference type="EMBL" id="LBXD01000003">
    <property type="protein sequence ID" value="KKR23937.1"/>
    <property type="molecule type" value="Genomic_DNA"/>
</dbReference>
<accession>A0A0G0SE37</accession>
<comment type="caution">
    <text evidence="11">The sequence shown here is derived from an EMBL/GenBank/DDBJ whole genome shotgun (WGS) entry which is preliminary data.</text>
</comment>
<keyword evidence="6" id="KW-0547">Nucleotide-binding</keyword>
<dbReference type="InterPro" id="IPR043519">
    <property type="entry name" value="NT_sf"/>
</dbReference>
<dbReference type="GO" id="GO:0000166">
    <property type="term" value="F:nucleotide binding"/>
    <property type="evidence" value="ECO:0007669"/>
    <property type="project" value="UniProtKB-KW"/>
</dbReference>
<dbReference type="GO" id="GO:0046872">
    <property type="term" value="F:metal ion binding"/>
    <property type="evidence" value="ECO:0007669"/>
    <property type="project" value="UniProtKB-KW"/>
</dbReference>
<dbReference type="InterPro" id="IPR032810">
    <property type="entry name" value="CCA-adding_enz_C"/>
</dbReference>
<dbReference type="Proteomes" id="UP000034764">
    <property type="component" value="Unassembled WGS sequence"/>
</dbReference>
<dbReference type="CDD" id="cd00077">
    <property type="entry name" value="HDc"/>
    <property type="match status" value="1"/>
</dbReference>
<keyword evidence="2 9" id="KW-0808">Transferase</keyword>
<proteinExistence type="inferred from homology"/>
<dbReference type="Pfam" id="PF12627">
    <property type="entry name" value="PolyA_pol_RNAbd"/>
    <property type="match status" value="1"/>
</dbReference>